<organism evidence="2 3">
    <name type="scientific">Bhargavaea cecembensis</name>
    <dbReference type="NCBI Taxonomy" id="394098"/>
    <lineage>
        <taxon>Bacteria</taxon>
        <taxon>Bacillati</taxon>
        <taxon>Bacillota</taxon>
        <taxon>Bacilli</taxon>
        <taxon>Bacillales</taxon>
        <taxon>Caryophanaceae</taxon>
        <taxon>Bhargavaea</taxon>
    </lineage>
</organism>
<reference evidence="2 3" key="1">
    <citation type="submission" date="2016-01" db="EMBL/GenBank/DDBJ databases">
        <title>Whole genome sequencing of Bhargavaea cecembensis T14.</title>
        <authorList>
            <person name="Hong K.W."/>
        </authorList>
    </citation>
    <scope>NUCLEOTIDE SEQUENCE [LARGE SCALE GENOMIC DNA]</scope>
    <source>
        <strain evidence="2 3">T14</strain>
    </source>
</reference>
<feature type="transmembrane region" description="Helical" evidence="1">
    <location>
        <begin position="117"/>
        <end position="139"/>
    </location>
</feature>
<sequence length="155" mass="17354">MKKVGMLALIGFIAGLVMIAVMKVIQWVTGSPAYVLLFNFDYIPVVNTWEPVWLVGFMFHNITCIASVVVLYYMLRPFGMENQIAPYIAVYSIGGGLLFSLTALSEQPPDFSDGEAWIWWTLGHAVFGWAVGGLIKRWISSSGLRRKEFVSINRA</sequence>
<evidence type="ECO:0000313" key="2">
    <source>
        <dbReference type="EMBL" id="KZE37217.1"/>
    </source>
</evidence>
<dbReference type="OrthoDB" id="1443299at2"/>
<keyword evidence="1" id="KW-0472">Membrane</keyword>
<proteinExistence type="predicted"/>
<gene>
    <name evidence="2" type="ORF">AV656_11600</name>
</gene>
<keyword evidence="1" id="KW-0812">Transmembrane</keyword>
<protein>
    <recommendedName>
        <fullName evidence="4">DUF1440 domain-containing protein</fullName>
    </recommendedName>
</protein>
<dbReference type="EMBL" id="LQNT01000011">
    <property type="protein sequence ID" value="KZE37217.1"/>
    <property type="molecule type" value="Genomic_DNA"/>
</dbReference>
<dbReference type="AlphaFoldDB" id="A0A163EUM4"/>
<comment type="caution">
    <text evidence="2">The sequence shown here is derived from an EMBL/GenBank/DDBJ whole genome shotgun (WGS) entry which is preliminary data.</text>
</comment>
<keyword evidence="1" id="KW-1133">Transmembrane helix</keyword>
<evidence type="ECO:0000256" key="1">
    <source>
        <dbReference type="SAM" id="Phobius"/>
    </source>
</evidence>
<evidence type="ECO:0008006" key="4">
    <source>
        <dbReference type="Google" id="ProtNLM"/>
    </source>
</evidence>
<feature type="transmembrane region" description="Helical" evidence="1">
    <location>
        <begin position="52"/>
        <end position="75"/>
    </location>
</feature>
<accession>A0A163EUM4</accession>
<feature type="transmembrane region" description="Helical" evidence="1">
    <location>
        <begin position="7"/>
        <end position="28"/>
    </location>
</feature>
<dbReference type="Proteomes" id="UP000076490">
    <property type="component" value="Unassembled WGS sequence"/>
</dbReference>
<feature type="transmembrane region" description="Helical" evidence="1">
    <location>
        <begin position="87"/>
        <end position="105"/>
    </location>
</feature>
<name>A0A163EUM4_9BACL</name>
<evidence type="ECO:0000313" key="3">
    <source>
        <dbReference type="Proteomes" id="UP000076490"/>
    </source>
</evidence>
<dbReference type="RefSeq" id="WP_063182253.1">
    <property type="nucleotide sequence ID" value="NZ_LQNT01000011.1"/>
</dbReference>